<evidence type="ECO:0000256" key="2">
    <source>
        <dbReference type="ARBA" id="ARBA00022630"/>
    </source>
</evidence>
<dbReference type="AlphaFoldDB" id="A0A4R2Q6G7"/>
<organism evidence="8 9">
    <name type="scientific">Rhodovulum marinum</name>
    <dbReference type="NCBI Taxonomy" id="320662"/>
    <lineage>
        <taxon>Bacteria</taxon>
        <taxon>Pseudomonadati</taxon>
        <taxon>Pseudomonadota</taxon>
        <taxon>Alphaproteobacteria</taxon>
        <taxon>Rhodobacterales</taxon>
        <taxon>Paracoccaceae</taxon>
        <taxon>Rhodovulum</taxon>
    </lineage>
</organism>
<keyword evidence="4" id="KW-0560">Oxidoreductase</keyword>
<comment type="similarity">
    <text evidence="1">Belongs to the GMC oxidoreductase family.</text>
</comment>
<dbReference type="Gene3D" id="3.50.50.60">
    <property type="entry name" value="FAD/NAD(P)-binding domain"/>
    <property type="match status" value="2"/>
</dbReference>
<keyword evidence="9" id="KW-1185">Reference proteome</keyword>
<evidence type="ECO:0000313" key="8">
    <source>
        <dbReference type="EMBL" id="TCP44290.1"/>
    </source>
</evidence>
<evidence type="ECO:0000256" key="3">
    <source>
        <dbReference type="ARBA" id="ARBA00022827"/>
    </source>
</evidence>
<comment type="caution">
    <text evidence="8">The sequence shown here is derived from an EMBL/GenBank/DDBJ whole genome shotgun (WGS) entry which is preliminary data.</text>
</comment>
<name>A0A4R2Q6G7_9RHOB</name>
<feature type="domain" description="Glucose-methanol-choline oxidoreductase N-terminal" evidence="6">
    <location>
        <begin position="88"/>
        <end position="305"/>
    </location>
</feature>
<dbReference type="OrthoDB" id="9798604at2"/>
<dbReference type="RefSeq" id="WP_132460424.1">
    <property type="nucleotide sequence ID" value="NZ_SLXP01000001.1"/>
</dbReference>
<feature type="domain" description="Glucose-methanol-choline oxidoreductase C-terminal" evidence="7">
    <location>
        <begin position="391"/>
        <end position="507"/>
    </location>
</feature>
<feature type="region of interest" description="Disordered" evidence="5">
    <location>
        <begin position="447"/>
        <end position="466"/>
    </location>
</feature>
<dbReference type="GO" id="GO:0050660">
    <property type="term" value="F:flavin adenine dinucleotide binding"/>
    <property type="evidence" value="ECO:0007669"/>
    <property type="project" value="InterPro"/>
</dbReference>
<evidence type="ECO:0000259" key="6">
    <source>
        <dbReference type="Pfam" id="PF00732"/>
    </source>
</evidence>
<accession>A0A4R2Q6G7</accession>
<dbReference type="PANTHER" id="PTHR46056">
    <property type="entry name" value="LONG-CHAIN-ALCOHOL OXIDASE"/>
    <property type="match status" value="1"/>
</dbReference>
<evidence type="ECO:0000259" key="7">
    <source>
        <dbReference type="Pfam" id="PF05199"/>
    </source>
</evidence>
<dbReference type="SUPFAM" id="SSF54373">
    <property type="entry name" value="FAD-linked reductases, C-terminal domain"/>
    <property type="match status" value="1"/>
</dbReference>
<reference evidence="8 9" key="1">
    <citation type="submission" date="2019-03" db="EMBL/GenBank/DDBJ databases">
        <title>Genomic Encyclopedia of Type Strains, Phase IV (KMG-IV): sequencing the most valuable type-strain genomes for metagenomic binning, comparative biology and taxonomic classification.</title>
        <authorList>
            <person name="Goeker M."/>
        </authorList>
    </citation>
    <scope>NUCLEOTIDE SEQUENCE [LARGE SCALE GENOMIC DNA]</scope>
    <source>
        <strain evidence="8 9">DSM 18063</strain>
    </source>
</reference>
<dbReference type="Proteomes" id="UP000294835">
    <property type="component" value="Unassembled WGS sequence"/>
</dbReference>
<proteinExistence type="inferred from homology"/>
<dbReference type="PANTHER" id="PTHR46056:SF12">
    <property type="entry name" value="LONG-CHAIN-ALCOHOL OXIDASE"/>
    <property type="match status" value="1"/>
</dbReference>
<dbReference type="GO" id="GO:0016614">
    <property type="term" value="F:oxidoreductase activity, acting on CH-OH group of donors"/>
    <property type="evidence" value="ECO:0007669"/>
    <property type="project" value="InterPro"/>
</dbReference>
<dbReference type="EMBL" id="SLXP01000001">
    <property type="protein sequence ID" value="TCP44290.1"/>
    <property type="molecule type" value="Genomic_DNA"/>
</dbReference>
<evidence type="ECO:0000313" key="9">
    <source>
        <dbReference type="Proteomes" id="UP000294835"/>
    </source>
</evidence>
<evidence type="ECO:0000256" key="5">
    <source>
        <dbReference type="SAM" id="MobiDB-lite"/>
    </source>
</evidence>
<keyword evidence="3" id="KW-0274">FAD</keyword>
<dbReference type="SUPFAM" id="SSF51905">
    <property type="entry name" value="FAD/NAD(P)-binding domain"/>
    <property type="match status" value="1"/>
</dbReference>
<feature type="compositionally biased region" description="Polar residues" evidence="5">
    <location>
        <begin position="453"/>
        <end position="463"/>
    </location>
</feature>
<evidence type="ECO:0000256" key="1">
    <source>
        <dbReference type="ARBA" id="ARBA00010790"/>
    </source>
</evidence>
<gene>
    <name evidence="8" type="ORF">EV662_101382</name>
</gene>
<sequence length="523" mass="56949">MAAPFELTDDSVVVIIGTGAGGGVLANELAQKGVSVVSLEAGGRYLPEDYVNDEWESFGQLAWTDPRTTSGDWRVARDFSGLPAWIVKAVGGTTTHWAGASLRFQEHEWKAATTYGPVQGANLLDWPIDAAEMDPWYEKAEAKLGVTRTGGREGLPGNNNYKVFEAGARALGYTEVHTGRMAINSAEYDGRTFCHQTGFCFQGCKWGAKWSSAYTDIPRGEATGNLEVRERCHAARILHDDSGKVTGVEYFDADGNLQMQAARVVCVAGNSFESPRLLLNSASAMFPDGLANSSGQVGRNYMRHMTGSVYATFDKPVRMWRGTTMAGIISDEARHDPSRGFVGGYELETLALGIPFMAAFLDPGAWGREFTSALDAYENMAGMWIVGEDMPQETNRVTLNHDVKDQHGLPVANVHFSDHPNDIAMRNHAYKQGTAVYEAVGATRTFPTPPYPSTHNLGTNRMSENPRDGVVNRWGRAHDVPNLFVSDGSQFTTGAAENPTLTIVALAIRQADHIAREMSAQNL</sequence>
<evidence type="ECO:0000256" key="4">
    <source>
        <dbReference type="ARBA" id="ARBA00023002"/>
    </source>
</evidence>
<keyword evidence="2" id="KW-0285">Flavoprotein</keyword>
<protein>
    <submittedName>
        <fullName evidence="8">Choline dehydrogenase-like flavoprotein</fullName>
    </submittedName>
</protein>
<dbReference type="InterPro" id="IPR036188">
    <property type="entry name" value="FAD/NAD-bd_sf"/>
</dbReference>
<dbReference type="InterPro" id="IPR000172">
    <property type="entry name" value="GMC_OxRdtase_N"/>
</dbReference>
<dbReference type="Pfam" id="PF05199">
    <property type="entry name" value="GMC_oxred_C"/>
    <property type="match status" value="1"/>
</dbReference>
<dbReference type="InterPro" id="IPR007867">
    <property type="entry name" value="GMC_OxRtase_C"/>
</dbReference>
<dbReference type="Pfam" id="PF00732">
    <property type="entry name" value="GMC_oxred_N"/>
    <property type="match status" value="1"/>
</dbReference>